<keyword evidence="2" id="KW-0472">Membrane</keyword>
<keyword evidence="2" id="KW-1133">Transmembrane helix</keyword>
<dbReference type="InterPro" id="IPR003607">
    <property type="entry name" value="HD/PDEase_dom"/>
</dbReference>
<dbReference type="KEGG" id="chya:V22_32400"/>
<reference evidence="4 5" key="1">
    <citation type="submission" date="2019-02" db="EMBL/GenBank/DDBJ databases">
        <title>Deep-cultivation of Planctomycetes and their phenomic and genomic characterization uncovers novel biology.</title>
        <authorList>
            <person name="Wiegand S."/>
            <person name="Jogler M."/>
            <person name="Boedeker C."/>
            <person name="Pinto D."/>
            <person name="Vollmers J."/>
            <person name="Rivas-Marin E."/>
            <person name="Kohn T."/>
            <person name="Peeters S.H."/>
            <person name="Heuer A."/>
            <person name="Rast P."/>
            <person name="Oberbeckmann S."/>
            <person name="Bunk B."/>
            <person name="Jeske O."/>
            <person name="Meyerdierks A."/>
            <person name="Storesund J.E."/>
            <person name="Kallscheuer N."/>
            <person name="Luecker S."/>
            <person name="Lage O.M."/>
            <person name="Pohl T."/>
            <person name="Merkel B.J."/>
            <person name="Hornburger P."/>
            <person name="Mueller R.-W."/>
            <person name="Bruemmer F."/>
            <person name="Labrenz M."/>
            <person name="Spormann A.M."/>
            <person name="Op den Camp H."/>
            <person name="Overmann J."/>
            <person name="Amann R."/>
            <person name="Jetten M.S.M."/>
            <person name="Mascher T."/>
            <person name="Medema M.H."/>
            <person name="Devos D.P."/>
            <person name="Kaster A.-K."/>
            <person name="Ovreas L."/>
            <person name="Rohde M."/>
            <person name="Galperin M.Y."/>
            <person name="Jogler C."/>
        </authorList>
    </citation>
    <scope>NUCLEOTIDE SEQUENCE [LARGE SCALE GENOMIC DNA]</scope>
    <source>
        <strain evidence="4 5">V22</strain>
    </source>
</reference>
<dbReference type="InterPro" id="IPR006675">
    <property type="entry name" value="HDIG_dom"/>
</dbReference>
<evidence type="ECO:0000256" key="1">
    <source>
        <dbReference type="SAM" id="MobiDB-lite"/>
    </source>
</evidence>
<feature type="transmembrane region" description="Helical" evidence="2">
    <location>
        <begin position="36"/>
        <end position="54"/>
    </location>
</feature>
<dbReference type="SMART" id="SM00471">
    <property type="entry name" value="HDc"/>
    <property type="match status" value="1"/>
</dbReference>
<evidence type="ECO:0000313" key="5">
    <source>
        <dbReference type="Proteomes" id="UP000319976"/>
    </source>
</evidence>
<feature type="domain" description="HD/PDEase" evidence="3">
    <location>
        <begin position="553"/>
        <end position="716"/>
    </location>
</feature>
<dbReference type="Pfam" id="PF07697">
    <property type="entry name" value="7TMR-HDED"/>
    <property type="match status" value="1"/>
</dbReference>
<gene>
    <name evidence="4" type="ORF">V22_32400</name>
</gene>
<protein>
    <recommendedName>
        <fullName evidence="3">HD/PDEase domain-containing protein</fullName>
    </recommendedName>
</protein>
<evidence type="ECO:0000256" key="2">
    <source>
        <dbReference type="SAM" id="Phobius"/>
    </source>
</evidence>
<organism evidence="4 5">
    <name type="scientific">Calycomorphotria hydatis</name>
    <dbReference type="NCBI Taxonomy" id="2528027"/>
    <lineage>
        <taxon>Bacteria</taxon>
        <taxon>Pseudomonadati</taxon>
        <taxon>Planctomycetota</taxon>
        <taxon>Planctomycetia</taxon>
        <taxon>Planctomycetales</taxon>
        <taxon>Planctomycetaceae</taxon>
        <taxon>Calycomorphotria</taxon>
    </lineage>
</organism>
<feature type="compositionally biased region" description="Basic and acidic residues" evidence="1">
    <location>
        <begin position="668"/>
        <end position="682"/>
    </location>
</feature>
<dbReference type="SUPFAM" id="SSF109604">
    <property type="entry name" value="HD-domain/PDEase-like"/>
    <property type="match status" value="1"/>
</dbReference>
<feature type="region of interest" description="Disordered" evidence="1">
    <location>
        <begin position="1"/>
        <end position="24"/>
    </location>
</feature>
<feature type="transmembrane region" description="Helical" evidence="2">
    <location>
        <begin position="506"/>
        <end position="531"/>
    </location>
</feature>
<dbReference type="OrthoDB" id="9806952at2"/>
<dbReference type="Gene3D" id="1.10.3210.10">
    <property type="entry name" value="Hypothetical protein af1432"/>
    <property type="match status" value="1"/>
</dbReference>
<feature type="compositionally biased region" description="Basic residues" evidence="1">
    <location>
        <begin position="7"/>
        <end position="16"/>
    </location>
</feature>
<proteinExistence type="predicted"/>
<sequence length="773" mass="85887">MALLAGKKSRTGKSSKLRQTSTSHDRWQSVLRDQNLLFTVLILAVSFFGLLGAINAPEPPFPYRLGDFAPHGLTSSTEFKRIDEFNTEQARSVRAEQIDPIFRNDPALLEPLPKMLQRDLARVLSAENLVLLPADTLTAFGLDPEDARFNADDPTIDPVREFADLKAAIGTDATAIKDGTLDRTINEFENVLKLLKRTGVIQAEAISRLNIRPDGLLVVVDRNGERIASVSQSEVLLPDMLQNTGRLWEAISGQPNLKLLAPFLKRWLLRRVPSTLRYDDVATRNARQEARESVEPVYDQYYPRDLLVLPGERINRSDLETLRAEYKQITSQLTITQQAIRVLTIGVMIIVLGIFNGYYIIHNERKLISQPSKMATYLIGFILTVLAARFLSFDPWRAEVIPLVAAVMVATIVYGQVFATITAFSLTTVIVLSTTASLSHFVLLMSVSAAAIVPLTEVSSRSKLIKVGFMCGIAYFVVSFGLGLLEYQNLEELKDDTDLLMRSLKGAAWCLVAGYLVAGSLPFVESLFGIVTDISLLEMSDISHPLLQELVRRAPGTYNHSIAVATIGETAADAIGANGLLLRVGAYFHDVGKMLKPQYFIENMTEGDRSRHEQLAPAMSTLIIIGHVKDGVDLAREHNLPQGLIDFIEQHHGTTLVEYFYREAAKQADQSPDHRTDAEEATFRYPGPKPQTREAGVMMLADAIESASRTLSEPTPKRIESLVHSITMKRLLDGQFDDCSLTLNELRIVEESLTKSLIGIYHGRIKYPDQKTA</sequence>
<dbReference type="Proteomes" id="UP000319976">
    <property type="component" value="Chromosome"/>
</dbReference>
<keyword evidence="5" id="KW-1185">Reference proteome</keyword>
<dbReference type="InterPro" id="IPR011621">
    <property type="entry name" value="Metal-dep_PHydrolase_7TM_intra"/>
</dbReference>
<name>A0A517TC82_9PLAN</name>
<keyword evidence="2" id="KW-0812">Transmembrane</keyword>
<feature type="transmembrane region" description="Helical" evidence="2">
    <location>
        <begin position="342"/>
        <end position="362"/>
    </location>
</feature>
<feature type="transmembrane region" description="Helical" evidence="2">
    <location>
        <begin position="403"/>
        <end position="432"/>
    </location>
</feature>
<feature type="transmembrane region" description="Helical" evidence="2">
    <location>
        <begin position="438"/>
        <end position="455"/>
    </location>
</feature>
<evidence type="ECO:0000313" key="4">
    <source>
        <dbReference type="EMBL" id="QDT65976.1"/>
    </source>
</evidence>
<dbReference type="RefSeq" id="WP_145264698.1">
    <property type="nucleotide sequence ID" value="NZ_CP036316.1"/>
</dbReference>
<evidence type="ECO:0000259" key="3">
    <source>
        <dbReference type="SMART" id="SM00471"/>
    </source>
</evidence>
<feature type="region of interest" description="Disordered" evidence="1">
    <location>
        <begin position="668"/>
        <end position="692"/>
    </location>
</feature>
<feature type="transmembrane region" description="Helical" evidence="2">
    <location>
        <begin position="467"/>
        <end position="486"/>
    </location>
</feature>
<dbReference type="CDD" id="cd00077">
    <property type="entry name" value="HDc"/>
    <property type="match status" value="1"/>
</dbReference>
<dbReference type="NCBIfam" id="TIGR00277">
    <property type="entry name" value="HDIG"/>
    <property type="match status" value="1"/>
</dbReference>
<dbReference type="InterPro" id="IPR011624">
    <property type="entry name" value="Metal-dep_PHydrolase_7TM_extra"/>
</dbReference>
<dbReference type="InterPro" id="IPR006674">
    <property type="entry name" value="HD_domain"/>
</dbReference>
<dbReference type="Pfam" id="PF01966">
    <property type="entry name" value="HD"/>
    <property type="match status" value="1"/>
</dbReference>
<dbReference type="AlphaFoldDB" id="A0A517TC82"/>
<feature type="transmembrane region" description="Helical" evidence="2">
    <location>
        <begin position="374"/>
        <end position="391"/>
    </location>
</feature>
<dbReference type="Pfam" id="PF07698">
    <property type="entry name" value="7TM-7TMR_HD"/>
    <property type="match status" value="1"/>
</dbReference>
<accession>A0A517TC82</accession>
<dbReference type="PANTHER" id="PTHR36442">
    <property type="entry name" value="CYCLIC-DI-AMP PHOSPHODIESTERASE PGPH"/>
    <property type="match status" value="1"/>
</dbReference>
<dbReference type="PANTHER" id="PTHR36442:SF1">
    <property type="entry name" value="CYCLIC-DI-AMP PHOSPHODIESTERASE PGPH"/>
    <property type="match status" value="1"/>
</dbReference>
<dbReference type="InterPro" id="IPR052722">
    <property type="entry name" value="PgpH_phosphodiesterase"/>
</dbReference>
<dbReference type="EMBL" id="CP036316">
    <property type="protein sequence ID" value="QDT65976.1"/>
    <property type="molecule type" value="Genomic_DNA"/>
</dbReference>